<dbReference type="EMBL" id="CYRY02002258">
    <property type="protein sequence ID" value="VCW66916.1"/>
    <property type="molecule type" value="Genomic_DNA"/>
</dbReference>
<name>A0A9X9LFG4_GULGU</name>
<organism evidence="1 2">
    <name type="scientific">Gulo gulo</name>
    <name type="common">Wolverine</name>
    <name type="synonym">Gluton</name>
    <dbReference type="NCBI Taxonomy" id="48420"/>
    <lineage>
        <taxon>Eukaryota</taxon>
        <taxon>Metazoa</taxon>
        <taxon>Chordata</taxon>
        <taxon>Craniata</taxon>
        <taxon>Vertebrata</taxon>
        <taxon>Euteleostomi</taxon>
        <taxon>Mammalia</taxon>
        <taxon>Eutheria</taxon>
        <taxon>Laurasiatheria</taxon>
        <taxon>Carnivora</taxon>
        <taxon>Caniformia</taxon>
        <taxon>Musteloidea</taxon>
        <taxon>Mustelidae</taxon>
        <taxon>Guloninae</taxon>
        <taxon>Gulo</taxon>
    </lineage>
</organism>
<keyword evidence="2" id="KW-1185">Reference proteome</keyword>
<sequence>ASDACAVLAGWEGCGAEEGGACAAGWGGSVGPRAIPVLCDSWHCGCSFLNCEWISNPSCPKQMFSPGNFGFG</sequence>
<evidence type="ECO:0000313" key="1">
    <source>
        <dbReference type="EMBL" id="VCW66916.1"/>
    </source>
</evidence>
<evidence type="ECO:0000313" key="2">
    <source>
        <dbReference type="Proteomes" id="UP000269945"/>
    </source>
</evidence>
<comment type="caution">
    <text evidence="1">The sequence shown here is derived from an EMBL/GenBank/DDBJ whole genome shotgun (WGS) entry which is preliminary data.</text>
</comment>
<gene>
    <name evidence="1" type="ORF">BN2614_LOCUS2</name>
</gene>
<dbReference type="AlphaFoldDB" id="A0A9X9LFG4"/>
<feature type="non-terminal residue" evidence="1">
    <location>
        <position position="1"/>
    </location>
</feature>
<dbReference type="Proteomes" id="UP000269945">
    <property type="component" value="Unassembled WGS sequence"/>
</dbReference>
<reference evidence="1 2" key="1">
    <citation type="submission" date="2018-10" db="EMBL/GenBank/DDBJ databases">
        <authorList>
            <person name="Ekblom R."/>
            <person name="Jareborg N."/>
        </authorList>
    </citation>
    <scope>NUCLEOTIDE SEQUENCE [LARGE SCALE GENOMIC DNA]</scope>
    <source>
        <tissue evidence="1">Muscle</tissue>
    </source>
</reference>
<proteinExistence type="predicted"/>
<protein>
    <submittedName>
        <fullName evidence="1">Uncharacterized protein</fullName>
    </submittedName>
</protein>
<accession>A0A9X9LFG4</accession>